<dbReference type="AlphaFoldDB" id="A0A0C3QIT1"/>
<gene>
    <name evidence="1" type="ORF">M407DRAFT_241597</name>
</gene>
<sequence>MNRSTKPACADPSGLYPGRFSEFWKVVVQDLLRNLWQFRCENIFSVPRGTKLRNPTRNFDPLHRSLLSIPLRL</sequence>
<reference evidence="2" key="2">
    <citation type="submission" date="2015-01" db="EMBL/GenBank/DDBJ databases">
        <title>Evolutionary Origins and Diversification of the Mycorrhizal Mutualists.</title>
        <authorList>
            <consortium name="DOE Joint Genome Institute"/>
            <consortium name="Mycorrhizal Genomics Consortium"/>
            <person name="Kohler A."/>
            <person name="Kuo A."/>
            <person name="Nagy L.G."/>
            <person name="Floudas D."/>
            <person name="Copeland A."/>
            <person name="Barry K.W."/>
            <person name="Cichocki N."/>
            <person name="Veneault-Fourrey C."/>
            <person name="LaButti K."/>
            <person name="Lindquist E.A."/>
            <person name="Lipzen A."/>
            <person name="Lundell T."/>
            <person name="Morin E."/>
            <person name="Murat C."/>
            <person name="Riley R."/>
            <person name="Ohm R."/>
            <person name="Sun H."/>
            <person name="Tunlid A."/>
            <person name="Henrissat B."/>
            <person name="Grigoriev I.V."/>
            <person name="Hibbett D.S."/>
            <person name="Martin F."/>
        </authorList>
    </citation>
    <scope>NUCLEOTIDE SEQUENCE [LARGE SCALE GENOMIC DNA]</scope>
    <source>
        <strain evidence="2">MUT 4182</strain>
    </source>
</reference>
<accession>A0A0C3QIT1</accession>
<name>A0A0C3QIT1_9AGAM</name>
<dbReference type="EMBL" id="KN822958">
    <property type="protein sequence ID" value="KIO32045.1"/>
    <property type="molecule type" value="Genomic_DNA"/>
</dbReference>
<dbReference type="Proteomes" id="UP000054248">
    <property type="component" value="Unassembled WGS sequence"/>
</dbReference>
<organism evidence="1 2">
    <name type="scientific">Tulasnella calospora MUT 4182</name>
    <dbReference type="NCBI Taxonomy" id="1051891"/>
    <lineage>
        <taxon>Eukaryota</taxon>
        <taxon>Fungi</taxon>
        <taxon>Dikarya</taxon>
        <taxon>Basidiomycota</taxon>
        <taxon>Agaricomycotina</taxon>
        <taxon>Agaricomycetes</taxon>
        <taxon>Cantharellales</taxon>
        <taxon>Tulasnellaceae</taxon>
        <taxon>Tulasnella</taxon>
    </lineage>
</organism>
<proteinExistence type="predicted"/>
<protein>
    <submittedName>
        <fullName evidence="1">Uncharacterized protein</fullName>
    </submittedName>
</protein>
<dbReference type="HOGENOM" id="CLU_2706608_0_0_1"/>
<keyword evidence="2" id="KW-1185">Reference proteome</keyword>
<evidence type="ECO:0000313" key="1">
    <source>
        <dbReference type="EMBL" id="KIO32045.1"/>
    </source>
</evidence>
<evidence type="ECO:0000313" key="2">
    <source>
        <dbReference type="Proteomes" id="UP000054248"/>
    </source>
</evidence>
<reference evidence="1 2" key="1">
    <citation type="submission" date="2014-04" db="EMBL/GenBank/DDBJ databases">
        <authorList>
            <consortium name="DOE Joint Genome Institute"/>
            <person name="Kuo A."/>
            <person name="Girlanda M."/>
            <person name="Perotto S."/>
            <person name="Kohler A."/>
            <person name="Nagy L.G."/>
            <person name="Floudas D."/>
            <person name="Copeland A."/>
            <person name="Barry K.W."/>
            <person name="Cichocki N."/>
            <person name="Veneault-Fourrey C."/>
            <person name="LaButti K."/>
            <person name="Lindquist E.A."/>
            <person name="Lipzen A."/>
            <person name="Lundell T."/>
            <person name="Morin E."/>
            <person name="Murat C."/>
            <person name="Sun H."/>
            <person name="Tunlid A."/>
            <person name="Henrissat B."/>
            <person name="Grigoriev I.V."/>
            <person name="Hibbett D.S."/>
            <person name="Martin F."/>
            <person name="Nordberg H.P."/>
            <person name="Cantor M.N."/>
            <person name="Hua S.X."/>
        </authorList>
    </citation>
    <scope>NUCLEOTIDE SEQUENCE [LARGE SCALE GENOMIC DNA]</scope>
    <source>
        <strain evidence="1 2">MUT 4182</strain>
    </source>
</reference>